<evidence type="ECO:0000256" key="2">
    <source>
        <dbReference type="SAM" id="MobiDB-lite"/>
    </source>
</evidence>
<name>A0A1E3NPI0_9ASCO</name>
<evidence type="ECO:0000313" key="5">
    <source>
        <dbReference type="Proteomes" id="UP000094455"/>
    </source>
</evidence>
<keyword evidence="5" id="KW-1185">Reference proteome</keyword>
<dbReference type="InterPro" id="IPR048743">
    <property type="entry name" value="AME1"/>
</dbReference>
<accession>A0A1E3NPI0</accession>
<dbReference type="RefSeq" id="XP_019019112.1">
    <property type="nucleotide sequence ID" value="XM_019164068.1"/>
</dbReference>
<dbReference type="Proteomes" id="UP000094455">
    <property type="component" value="Unassembled WGS sequence"/>
</dbReference>
<dbReference type="GeneID" id="30180755"/>
<evidence type="ECO:0000313" key="4">
    <source>
        <dbReference type="EMBL" id="ODQ47999.1"/>
    </source>
</evidence>
<dbReference type="OrthoDB" id="3998077at2759"/>
<feature type="coiled-coil region" evidence="1">
    <location>
        <begin position="248"/>
        <end position="275"/>
    </location>
</feature>
<gene>
    <name evidence="4" type="ORF">PICMEDRAFT_71997</name>
</gene>
<feature type="domain" description="Inner kinetochore subunit AME1" evidence="3">
    <location>
        <begin position="148"/>
        <end position="360"/>
    </location>
</feature>
<evidence type="ECO:0000259" key="3">
    <source>
        <dbReference type="Pfam" id="PF20994"/>
    </source>
</evidence>
<organism evidence="4 5">
    <name type="scientific">Pichia membranifaciens NRRL Y-2026</name>
    <dbReference type="NCBI Taxonomy" id="763406"/>
    <lineage>
        <taxon>Eukaryota</taxon>
        <taxon>Fungi</taxon>
        <taxon>Dikarya</taxon>
        <taxon>Ascomycota</taxon>
        <taxon>Saccharomycotina</taxon>
        <taxon>Pichiomycetes</taxon>
        <taxon>Pichiales</taxon>
        <taxon>Pichiaceae</taxon>
        <taxon>Pichia</taxon>
    </lineage>
</organism>
<feature type="region of interest" description="Disordered" evidence="2">
    <location>
        <begin position="194"/>
        <end position="220"/>
    </location>
</feature>
<protein>
    <recommendedName>
        <fullName evidence="3">Inner kinetochore subunit AME1 domain-containing protein</fullName>
    </recommendedName>
</protein>
<dbReference type="EMBL" id="KV454002">
    <property type="protein sequence ID" value="ODQ47999.1"/>
    <property type="molecule type" value="Genomic_DNA"/>
</dbReference>
<feature type="region of interest" description="Disordered" evidence="2">
    <location>
        <begin position="1"/>
        <end position="93"/>
    </location>
</feature>
<evidence type="ECO:0000256" key="1">
    <source>
        <dbReference type="SAM" id="Coils"/>
    </source>
</evidence>
<dbReference type="Pfam" id="PF20994">
    <property type="entry name" value="CENPU"/>
    <property type="match status" value="1"/>
</dbReference>
<proteinExistence type="predicted"/>
<feature type="compositionally biased region" description="Basic and acidic residues" evidence="2">
    <location>
        <begin position="50"/>
        <end position="67"/>
    </location>
</feature>
<feature type="compositionally biased region" description="Basic and acidic residues" evidence="2">
    <location>
        <begin position="1"/>
        <end position="14"/>
    </location>
</feature>
<keyword evidence="1" id="KW-0175">Coiled coil</keyword>
<dbReference type="AlphaFoldDB" id="A0A1E3NPI0"/>
<reference evidence="4 5" key="1">
    <citation type="journal article" date="2016" name="Proc. Natl. Acad. Sci. U.S.A.">
        <title>Comparative genomics of biotechnologically important yeasts.</title>
        <authorList>
            <person name="Riley R."/>
            <person name="Haridas S."/>
            <person name="Wolfe K.H."/>
            <person name="Lopes M.R."/>
            <person name="Hittinger C.T."/>
            <person name="Goeker M."/>
            <person name="Salamov A.A."/>
            <person name="Wisecaver J.H."/>
            <person name="Long T.M."/>
            <person name="Calvey C.H."/>
            <person name="Aerts A.L."/>
            <person name="Barry K.W."/>
            <person name="Choi C."/>
            <person name="Clum A."/>
            <person name="Coughlan A.Y."/>
            <person name="Deshpande S."/>
            <person name="Douglass A.P."/>
            <person name="Hanson S.J."/>
            <person name="Klenk H.-P."/>
            <person name="LaButti K.M."/>
            <person name="Lapidus A."/>
            <person name="Lindquist E.A."/>
            <person name="Lipzen A.M."/>
            <person name="Meier-Kolthoff J.P."/>
            <person name="Ohm R.A."/>
            <person name="Otillar R.P."/>
            <person name="Pangilinan J.L."/>
            <person name="Peng Y."/>
            <person name="Rokas A."/>
            <person name="Rosa C.A."/>
            <person name="Scheuner C."/>
            <person name="Sibirny A.A."/>
            <person name="Slot J.C."/>
            <person name="Stielow J.B."/>
            <person name="Sun H."/>
            <person name="Kurtzman C.P."/>
            <person name="Blackwell M."/>
            <person name="Grigoriev I.V."/>
            <person name="Jeffries T.W."/>
        </authorList>
    </citation>
    <scope>NUCLEOTIDE SEQUENCE [LARGE SCALE GENOMIC DNA]</scope>
    <source>
        <strain evidence="4 5">NRRL Y-2026</strain>
    </source>
</reference>
<sequence>MERTKLEVGREAKREFRKRGSARRELDLDDLVLDLPPPLPPHKTVLSDADAERNDDGEAEKAADRLLETASPNKKPKDALGLEEETEFPHLPPPRVISEAERRVVEKHRELAARRLQQRLEEKQMVIREAKHVKHIKRTAAVRSKSIKLKYRRMPSNKARLIYTDVISQVIKDYLRAPSTVERYTSGVAGRLHETAKKKKRGRKSKKLQQTESSSDKEIKQRAKTALKEYYDRVNEYFTSLIDLQLSNALIRSDLEKINAEKDKLRMQIFELRKERGVVGLEITEVRDEFRRLNSHFSVQDKHYKQLITLQEEGSFSKQGEVLSQDKLIDEINYRLDKYGNMPNTTPSCLKSLRRINALLGELPSEK</sequence>
<feature type="compositionally biased region" description="Basic residues" evidence="2">
    <location>
        <begin position="196"/>
        <end position="207"/>
    </location>
</feature>